<evidence type="ECO:0000313" key="6">
    <source>
        <dbReference type="Proteomes" id="UP000316714"/>
    </source>
</evidence>
<keyword evidence="3" id="KW-0732">Signal</keyword>
<feature type="signal peptide" evidence="3">
    <location>
        <begin position="1"/>
        <end position="18"/>
    </location>
</feature>
<keyword evidence="6" id="KW-1185">Reference proteome</keyword>
<dbReference type="InterPro" id="IPR050300">
    <property type="entry name" value="GDXG_lipolytic_enzyme"/>
</dbReference>
<evidence type="ECO:0000256" key="2">
    <source>
        <dbReference type="SAM" id="MobiDB-lite"/>
    </source>
</evidence>
<dbReference type="GO" id="GO:0106435">
    <property type="term" value="F:carboxylesterase activity"/>
    <property type="evidence" value="ECO:0007669"/>
    <property type="project" value="UniProtKB-EC"/>
</dbReference>
<protein>
    <submittedName>
        <fullName evidence="5">Carboxylesterase NlhH</fullName>
        <ecNumber evidence="5">3.1.1.1</ecNumber>
    </submittedName>
</protein>
<name>A0A5C5V892_9BACT</name>
<keyword evidence="1 5" id="KW-0378">Hydrolase</keyword>
<dbReference type="SUPFAM" id="SSF53474">
    <property type="entry name" value="alpha/beta-Hydrolases"/>
    <property type="match status" value="1"/>
</dbReference>
<comment type="caution">
    <text evidence="5">The sequence shown here is derived from an EMBL/GenBank/DDBJ whole genome shotgun (WGS) entry which is preliminary data.</text>
</comment>
<dbReference type="PANTHER" id="PTHR48081:SF9">
    <property type="entry name" value="CARBOXYLESTERASE"/>
    <property type="match status" value="1"/>
</dbReference>
<dbReference type="Proteomes" id="UP000316714">
    <property type="component" value="Unassembled WGS sequence"/>
</dbReference>
<evidence type="ECO:0000256" key="3">
    <source>
        <dbReference type="SAM" id="SignalP"/>
    </source>
</evidence>
<feature type="domain" description="BD-FAE-like" evidence="4">
    <location>
        <begin position="45"/>
        <end position="148"/>
    </location>
</feature>
<proteinExistence type="predicted"/>
<dbReference type="EC" id="3.1.1.1" evidence="5"/>
<feature type="region of interest" description="Disordered" evidence="2">
    <location>
        <begin position="273"/>
        <end position="294"/>
    </location>
</feature>
<dbReference type="Gene3D" id="3.40.50.1820">
    <property type="entry name" value="alpha/beta hydrolase"/>
    <property type="match status" value="1"/>
</dbReference>
<evidence type="ECO:0000259" key="4">
    <source>
        <dbReference type="Pfam" id="PF20434"/>
    </source>
</evidence>
<dbReference type="OrthoDB" id="9806180at2"/>
<dbReference type="PANTHER" id="PTHR48081">
    <property type="entry name" value="AB HYDROLASE SUPERFAMILY PROTEIN C4A8.06C"/>
    <property type="match status" value="1"/>
</dbReference>
<evidence type="ECO:0000313" key="5">
    <source>
        <dbReference type="EMBL" id="TWT33965.1"/>
    </source>
</evidence>
<evidence type="ECO:0000256" key="1">
    <source>
        <dbReference type="ARBA" id="ARBA00022801"/>
    </source>
</evidence>
<feature type="chain" id="PRO_5023132943" evidence="3">
    <location>
        <begin position="19"/>
        <end position="294"/>
    </location>
</feature>
<sequence precursor="true">MRLLCSLAVLLLAPQSGAAAEPAEAEVPYKQGADLTDYERARCVLDIYPPATGAKAAPVVVFFHGGSITGGDKQTCQAIADLLTPRGVIVVSANYRLSPSANYPDYVEDAAAAVRWVHANIADRGGDPGRLYISGHSAGGYLTMMAAAALGHYQPGAAAPDLPLAGLIPIAGQTVTHSTVRQERGLGTETIVVDSAAPLGRVRQPGPPMLLVCGDHDLPRRLQENQLLLAHLRAIGDARSQLVVGRDRDHGTIYENCDDPGDPAGRAIVEFILGKPPSGEPRPAKPEKPPARGA</sequence>
<accession>A0A5C5V892</accession>
<feature type="compositionally biased region" description="Basic and acidic residues" evidence="2">
    <location>
        <begin position="282"/>
        <end position="294"/>
    </location>
</feature>
<dbReference type="EMBL" id="SIHJ01000002">
    <property type="protein sequence ID" value="TWT33965.1"/>
    <property type="molecule type" value="Genomic_DNA"/>
</dbReference>
<gene>
    <name evidence="5" type="primary">nlhH_2</name>
    <name evidence="5" type="ORF">KOR34_38010</name>
</gene>
<reference evidence="5 6" key="1">
    <citation type="submission" date="2019-02" db="EMBL/GenBank/DDBJ databases">
        <title>Deep-cultivation of Planctomycetes and their phenomic and genomic characterization uncovers novel biology.</title>
        <authorList>
            <person name="Wiegand S."/>
            <person name="Jogler M."/>
            <person name="Boedeker C."/>
            <person name="Pinto D."/>
            <person name="Vollmers J."/>
            <person name="Rivas-Marin E."/>
            <person name="Kohn T."/>
            <person name="Peeters S.H."/>
            <person name="Heuer A."/>
            <person name="Rast P."/>
            <person name="Oberbeckmann S."/>
            <person name="Bunk B."/>
            <person name="Jeske O."/>
            <person name="Meyerdierks A."/>
            <person name="Storesund J.E."/>
            <person name="Kallscheuer N."/>
            <person name="Luecker S."/>
            <person name="Lage O.M."/>
            <person name="Pohl T."/>
            <person name="Merkel B.J."/>
            <person name="Hornburger P."/>
            <person name="Mueller R.-W."/>
            <person name="Bruemmer F."/>
            <person name="Labrenz M."/>
            <person name="Spormann A.M."/>
            <person name="Op Den Camp H."/>
            <person name="Overmann J."/>
            <person name="Amann R."/>
            <person name="Jetten M.S.M."/>
            <person name="Mascher T."/>
            <person name="Medema M.H."/>
            <person name="Devos D.P."/>
            <person name="Kaster A.-K."/>
            <person name="Ovreas L."/>
            <person name="Rohde M."/>
            <person name="Galperin M.Y."/>
            <person name="Jogler C."/>
        </authorList>
    </citation>
    <scope>NUCLEOTIDE SEQUENCE [LARGE SCALE GENOMIC DNA]</scope>
    <source>
        <strain evidence="5 6">KOR34</strain>
    </source>
</reference>
<dbReference type="InterPro" id="IPR049492">
    <property type="entry name" value="BD-FAE-like_dom"/>
</dbReference>
<dbReference type="InterPro" id="IPR029058">
    <property type="entry name" value="AB_hydrolase_fold"/>
</dbReference>
<dbReference type="RefSeq" id="WP_146567015.1">
    <property type="nucleotide sequence ID" value="NZ_SIHJ01000002.1"/>
</dbReference>
<dbReference type="Pfam" id="PF20434">
    <property type="entry name" value="BD-FAE"/>
    <property type="match status" value="1"/>
</dbReference>
<organism evidence="5 6">
    <name type="scientific">Posidoniimonas corsicana</name>
    <dbReference type="NCBI Taxonomy" id="1938618"/>
    <lineage>
        <taxon>Bacteria</taxon>
        <taxon>Pseudomonadati</taxon>
        <taxon>Planctomycetota</taxon>
        <taxon>Planctomycetia</taxon>
        <taxon>Pirellulales</taxon>
        <taxon>Lacipirellulaceae</taxon>
        <taxon>Posidoniimonas</taxon>
    </lineage>
</organism>
<dbReference type="AlphaFoldDB" id="A0A5C5V892"/>